<comment type="caution">
    <text evidence="5">The sequence shown here is derived from an EMBL/GenBank/DDBJ whole genome shotgun (WGS) entry which is preliminary data.</text>
</comment>
<protein>
    <submittedName>
        <fullName evidence="5">GNAT family N-acetyltransferase</fullName>
    </submittedName>
</protein>
<evidence type="ECO:0000313" key="5">
    <source>
        <dbReference type="EMBL" id="GAA2959703.1"/>
    </source>
</evidence>
<feature type="region of interest" description="Disordered" evidence="3">
    <location>
        <begin position="178"/>
        <end position="199"/>
    </location>
</feature>
<dbReference type="InterPro" id="IPR016181">
    <property type="entry name" value="Acyl_CoA_acyltransferase"/>
</dbReference>
<keyword evidence="1" id="KW-0808">Transferase</keyword>
<dbReference type="CDD" id="cd04301">
    <property type="entry name" value="NAT_SF"/>
    <property type="match status" value="1"/>
</dbReference>
<gene>
    <name evidence="5" type="ORF">GCM10010446_51410</name>
</gene>
<dbReference type="PROSITE" id="PS51186">
    <property type="entry name" value="GNAT"/>
    <property type="match status" value="1"/>
</dbReference>
<name>A0ABP6K4P3_9ACTN</name>
<reference evidence="6" key="1">
    <citation type="journal article" date="2019" name="Int. J. Syst. Evol. Microbiol.">
        <title>The Global Catalogue of Microorganisms (GCM) 10K type strain sequencing project: providing services to taxonomists for standard genome sequencing and annotation.</title>
        <authorList>
            <consortium name="The Broad Institute Genomics Platform"/>
            <consortium name="The Broad Institute Genome Sequencing Center for Infectious Disease"/>
            <person name="Wu L."/>
            <person name="Ma J."/>
        </authorList>
    </citation>
    <scope>NUCLEOTIDE SEQUENCE [LARGE SCALE GENOMIC DNA]</scope>
    <source>
        <strain evidence="6">JCM 9088</strain>
    </source>
</reference>
<feature type="compositionally biased region" description="Basic and acidic residues" evidence="3">
    <location>
        <begin position="178"/>
        <end position="187"/>
    </location>
</feature>
<dbReference type="PANTHER" id="PTHR43877">
    <property type="entry name" value="AMINOALKYLPHOSPHONATE N-ACETYLTRANSFERASE-RELATED-RELATED"/>
    <property type="match status" value="1"/>
</dbReference>
<evidence type="ECO:0000259" key="4">
    <source>
        <dbReference type="PROSITE" id="PS51186"/>
    </source>
</evidence>
<keyword evidence="2" id="KW-0012">Acyltransferase</keyword>
<evidence type="ECO:0000256" key="2">
    <source>
        <dbReference type="ARBA" id="ARBA00023315"/>
    </source>
</evidence>
<feature type="compositionally biased region" description="Low complexity" evidence="3">
    <location>
        <begin position="188"/>
        <end position="199"/>
    </location>
</feature>
<sequence length="199" mass="21719">MIRPVRADEWAEAKELRLAALQDPLAGIAFLETYEKAVREPDSFWKGRTGRVTGDSQARQFVAEAPDGRWVGTVTVIVERAGAEGTFGGAPEVDQAHAVGVFVRPEARGTGVAQELFRAALEWSWALPDPRIERVRLYVHERNGRAEALYAKAGFLRSGETVAMPGDASVKPEKEYEMVAERPRGREAAGTGAAGSSRR</sequence>
<evidence type="ECO:0000313" key="6">
    <source>
        <dbReference type="Proteomes" id="UP001500403"/>
    </source>
</evidence>
<proteinExistence type="predicted"/>
<dbReference type="Gene3D" id="3.40.630.30">
    <property type="match status" value="1"/>
</dbReference>
<evidence type="ECO:0000256" key="1">
    <source>
        <dbReference type="ARBA" id="ARBA00022679"/>
    </source>
</evidence>
<dbReference type="InterPro" id="IPR050832">
    <property type="entry name" value="Bact_Acetyltransf"/>
</dbReference>
<dbReference type="EMBL" id="BAAAUD010000049">
    <property type="protein sequence ID" value="GAA2959703.1"/>
    <property type="molecule type" value="Genomic_DNA"/>
</dbReference>
<organism evidence="5 6">
    <name type="scientific">Streptomyces enissocaesilis</name>
    <dbReference type="NCBI Taxonomy" id="332589"/>
    <lineage>
        <taxon>Bacteria</taxon>
        <taxon>Bacillati</taxon>
        <taxon>Actinomycetota</taxon>
        <taxon>Actinomycetes</taxon>
        <taxon>Kitasatosporales</taxon>
        <taxon>Streptomycetaceae</taxon>
        <taxon>Streptomyces</taxon>
        <taxon>Streptomyces rochei group</taxon>
    </lineage>
</organism>
<feature type="domain" description="N-acetyltransferase" evidence="4">
    <location>
        <begin position="1"/>
        <end position="183"/>
    </location>
</feature>
<dbReference type="Proteomes" id="UP001500403">
    <property type="component" value="Unassembled WGS sequence"/>
</dbReference>
<dbReference type="InterPro" id="IPR000182">
    <property type="entry name" value="GNAT_dom"/>
</dbReference>
<evidence type="ECO:0000256" key="3">
    <source>
        <dbReference type="SAM" id="MobiDB-lite"/>
    </source>
</evidence>
<dbReference type="SUPFAM" id="SSF55729">
    <property type="entry name" value="Acyl-CoA N-acyltransferases (Nat)"/>
    <property type="match status" value="1"/>
</dbReference>
<dbReference type="Pfam" id="PF00583">
    <property type="entry name" value="Acetyltransf_1"/>
    <property type="match status" value="1"/>
</dbReference>
<keyword evidence="6" id="KW-1185">Reference proteome</keyword>
<accession>A0ABP6K4P3</accession>